<accession>A0A1Y1UYH3</accession>
<reference evidence="3 4" key="1">
    <citation type="submission" date="2016-08" db="EMBL/GenBank/DDBJ databases">
        <title>Genomes of anaerobic fungi encode conserved fungal cellulosomes for biomass hydrolysis.</title>
        <authorList>
            <consortium name="DOE Joint Genome Institute"/>
            <person name="Haitjema C.H."/>
            <person name="Gilmore S.P."/>
            <person name="Henske J.K."/>
            <person name="Solomon K.V."/>
            <person name="De Groot R."/>
            <person name="Kuo A."/>
            <person name="Mondo S.J."/>
            <person name="Salamov A.A."/>
            <person name="Labutti K."/>
            <person name="Zhao Z."/>
            <person name="Chiniquy J."/>
            <person name="Barry K."/>
            <person name="Brewer H.M."/>
            <person name="Purvine S.O."/>
            <person name="Wright A.T."/>
            <person name="Boxma B."/>
            <person name="Van Alen T."/>
            <person name="Hackstein J.H."/>
            <person name="Baker S.E."/>
            <person name="Grigoriev I.V."/>
            <person name="O'Malley M.A."/>
        </authorList>
    </citation>
    <scope>NUCLEOTIDE SEQUENCE [LARGE SCALE GENOMIC DNA]</scope>
    <source>
        <strain evidence="4">finn</strain>
    </source>
</reference>
<keyword evidence="4" id="KW-1185">Reference proteome</keyword>
<evidence type="ECO:0000256" key="2">
    <source>
        <dbReference type="SAM" id="MobiDB-lite"/>
    </source>
</evidence>
<evidence type="ECO:0000256" key="1">
    <source>
        <dbReference type="SAM" id="Coils"/>
    </source>
</evidence>
<evidence type="ECO:0000313" key="4">
    <source>
        <dbReference type="Proteomes" id="UP000193719"/>
    </source>
</evidence>
<keyword evidence="1" id="KW-0175">Coiled coil</keyword>
<name>A0A1Y1UYH3_9FUNG</name>
<sequence>MCTSSSFNALNTNNTIISTTVQSELLTSPVPIINSNILNSTSILQQNTSTPLDSCIINNSSIAKHDSVILNNTEINSLDTITQKNIHNNVTLDNTLFNSNNITNQILNNPITNNTIIDNTININNTTSHNESSCAINATLCNQATTNNTILFYTSPNTSIIENNANTIDVNTATPQTNEQTQIPAVNNSCIISNNLYSNNLTIPILSKDHSLSLPSISQTTPKPININNSKHYYSLINLNETDIPPSLDSNDANRSSIVHFSSSFSQTNQIHSSKASLKKKHKSFSIISDLFNAKLISRTTPITAATNNESNCMNLFKTIVKKDKKKMDTVSFSSFFSEFKNSLKKNDNYSEKSDSSYKKKKKRKSYVKILLRNKNNDKNDINDVNHEIKNDDELEANTDSIITKSSDIKCKTNCQKEKSKKNKIKIKMGFNRTKISKNNKLKKLNNSIHHNSIHCSKPKFVNTSLSSSNSSNLPHLNLNNINSSFDYKENRNQEHVRHSIIKPDITQDDPYYSFSEDVLNSLSNIENYTTNNCSCNNSVSMILQQNSQVIPSRTSSNSIPFNTSSFLLSSFTSPNPDSQAIPQNKIQSNSYKSLKNPILNESSSENKNYIPTKDDKQYVDKDIQQFTKENSDLDERINNISIKPLESINNIEENKLNEYEFLMNTTTDPIIEQGTSEEFPFIENHNKGFSNTYQNNSNFLYETHLSDQLIQRQNSYEIRNQRLQELRRQRRHPLLTPLEKRENRSAISTDFIQISNKKEIGLINELLSKNISKEENIREQALTECPTMESSNNEHINTNNFSSLIFDDLDKRILYGREGHQDNSLHYHNSVDSHCQSIYEKYRKLSHYHFSSRLGSIEPSISRHSSMKFSPHHSNSRNQLVSLPSEKDVSISISTTSSSSLDSVYLINSNEHYLNHSSSLKTNSRNDYGLNRSASYRRVYPRSNYTSYENINYTLPIKQNKFKSYSQEVSPENNPDSILSNSTICSNTNSSSFERLACHDESYLFSSSSPQPPLLAHHASINYRNNKSLRYNPPVFRNQSVKEDNNPYRFTNVDYGCYYCQPPEEYDDDINVEEEIISESNLNPVLSFASENPSSYISIASSISHHKTNSQYDYEHSSMIIPEAKLTTSLIPPSPTSEKDNHKLSLNDQNIITTNSSIKEKLQKSIPNLNAATSISTVNHIGSPGIIENIPSCTTNVSIQNYQSNSESNSLENRVEKLKDLEKSENDFQKNNEEKIDSGNNDNVKEYDDKEHKNKKDDKEDIISAKRNNNKHDSINGNDNKEDTISAKGNSKKESKNKEISVNNEDNKDIESKNSKGNVREYNIQEDNNQENKLIILSENEQSSNKEVNNVLESKYDDKDSNLNNIIAITGLQSISKSNTILRSKSISNLYSNSSLKVKPESITRSKSISSLNSSSYRSKRYSKTSHSIFSSNYVHSPLIVECIPTTEQKENETKSCLKERNKFVSLDENTLLNRKKIEKRAKHQSDQIYSEVPLLKRLSFISLSKLPLKSTSYMNTEQLECSPLLTYTLFPRNNSQTKFIDPIFGKHQSINATSIFSYQYQCPFIPPAESYRFEDTLKCLLRYNDQSISDPYHHEKIANSLDAQEFSMYNDKMPSSDILRELLKSYCKESHLNNHFSLTNLIQMKEIEMPSKKSLFSDHVSDYYLNDDNVNEESIYPSITYPLTSWEKRKALMILSLYLRDITLQHDDHYIYERKKDRGMVVDASTSNDIHHNCFQFTPTLLSSDEIQKNWGDKKENRTGHSISVKRLSNLSKRSFPSFLKNGECRTILTNPSGRIASVQTLFDENNDSKAQEQLPSVNTTNNNECYNINVTTSNTQPNINTQIHHITSVKTLCNSNQSNHTSPLMMNLKNEFCVMNDDKNSNYVTSNENVSSLSFENISKITTPELESSPDIINGEKIIEIDQCSSRICLNDPSIKPENKIKYNITKNNSVFDDASSELHLFEKLSNPSSHTDSNDKVSLDLLSFQSSSLINKGNMSASDQPSVFSGAIISEQNESESMIPSELSSKSISYQQKSVERSETTTPVHSTITNNDRTMDHFSTLTTTTITKDEIEKGCSSITESIQNSLLEYNEMSSPSLSTINSFNTNDTSFEFSHQTSYLSINVGNKYEICKAPAVRDNDTDLSYILNNDSSSMDTNPKNYAFKKQVKDHIPTHFNNDKLMKFQNETYSIASNDISGDTSRHSNLISESALTTNTLNSKLNKSLNSSISNKSIGKDKASSSFKHKAKNSKCYLKFLKLCSFKRRRDRKKDKKKKTNSLLNQSLTIKSKPLDQKIVTAETPATDSSGLTSSVNPVGSSQTVDIATTVALVNMKKKKAAIMNNHNLSTSAHVKSNRLIKKISLRSLKSMNKDHEDSFYRCHINQNTSTSNLNQYIKSKFKPFDHIILNKRKTFIEKDVNNSSIVIHEKSGTPIYYTENGFLSSIKNGKSLSFKDDEDDDYVEEDEKYKNNYPILKDIDSLISGSEFNSSSKGYSSPFENSLSKSKIVVSSHSQSQLKIVMHMDNKEQNNVPKTIMMDINKSHAIDMKELQERLQVIAQTQKQKEQKEQENISELSDDQIKSNLSVTTDSLIKSSSTLEDTEPTTEKSNIGFYNPDLSVFRYPPISPNINDKSSVVSSISDLDEIIYSIQSSFVKSICESDVVVHNSKEILNIYEQNKAMLKNNSLIDQEVEKLYESDQNDSTDSRINTTLEFKQVTTNSNEYVIESTSEIKSKEEKTIEKIKENRKNDNEAIMENTLAFPMSEINESHLVLKVPFKEPDTDNVEKEEKTKLTDEMNHKTIETNLEKDKSDQSISLISSNNNESTSVKAIASETYLNGSHDEDSKILDKNQLKYIYDITKDTQKYIIPNQNTSHHLHHITDKIIKKFKSELSIKKKSFISLKSKVNLSNSVKSPTLSNTSYSTSPSSIRNSINNLNIDHIKSPSLSSKSYGTFLEYPQNRKSRISLNHGNPIKEQLRLKSSRKSIILPSKKSNSNFNFACSSTTLSHSFCNKNKNNESEEMTIYNNYTLDKMIPYLLTSNSDNMNIIINSINNHSHKLDDHPIHETSNVKSHKKFSDILIQLEHKNCKSSGENCSHFVKESISDFNSKLNDFHWTYKSEKFHNYLLNRIRSKEEEDDDKLNKKDKNDKV</sequence>
<dbReference type="EMBL" id="MCFH01000054">
    <property type="protein sequence ID" value="ORX43309.1"/>
    <property type="molecule type" value="Genomic_DNA"/>
</dbReference>
<feature type="region of interest" description="Disordered" evidence="2">
    <location>
        <begin position="1226"/>
        <end position="1327"/>
    </location>
</feature>
<protein>
    <submittedName>
        <fullName evidence="3">Uncharacterized protein</fullName>
    </submittedName>
</protein>
<dbReference type="OrthoDB" id="5568293at2759"/>
<feature type="coiled-coil region" evidence="1">
    <location>
        <begin position="2725"/>
        <end position="2752"/>
    </location>
</feature>
<feature type="compositionally biased region" description="Basic and acidic residues" evidence="2">
    <location>
        <begin position="1226"/>
        <end position="1315"/>
    </location>
</feature>
<gene>
    <name evidence="3" type="ORF">BCR36DRAFT_146410</name>
</gene>
<dbReference type="InterPro" id="IPR018247">
    <property type="entry name" value="EF_Hand_1_Ca_BS"/>
</dbReference>
<organism evidence="3 4">
    <name type="scientific">Piromyces finnis</name>
    <dbReference type="NCBI Taxonomy" id="1754191"/>
    <lineage>
        <taxon>Eukaryota</taxon>
        <taxon>Fungi</taxon>
        <taxon>Fungi incertae sedis</taxon>
        <taxon>Chytridiomycota</taxon>
        <taxon>Chytridiomycota incertae sedis</taxon>
        <taxon>Neocallimastigomycetes</taxon>
        <taxon>Neocallimastigales</taxon>
        <taxon>Neocallimastigaceae</taxon>
        <taxon>Piromyces</taxon>
    </lineage>
</organism>
<proteinExistence type="predicted"/>
<dbReference type="STRING" id="1754191.A0A1Y1UYH3"/>
<comment type="caution">
    <text evidence="3">The sequence shown here is derived from an EMBL/GenBank/DDBJ whole genome shotgun (WGS) entry which is preliminary data.</text>
</comment>
<feature type="coiled-coil region" evidence="1">
    <location>
        <begin position="2547"/>
        <end position="2578"/>
    </location>
</feature>
<reference evidence="3 4" key="2">
    <citation type="submission" date="2016-08" db="EMBL/GenBank/DDBJ databases">
        <title>Pervasive Adenine N6-methylation of Active Genes in Fungi.</title>
        <authorList>
            <consortium name="DOE Joint Genome Institute"/>
            <person name="Mondo S.J."/>
            <person name="Dannebaum R.O."/>
            <person name="Kuo R.C."/>
            <person name="Labutti K."/>
            <person name="Haridas S."/>
            <person name="Kuo A."/>
            <person name="Salamov A."/>
            <person name="Ahrendt S.R."/>
            <person name="Lipzen A."/>
            <person name="Sullivan W."/>
            <person name="Andreopoulos W.B."/>
            <person name="Clum A."/>
            <person name="Lindquist E."/>
            <person name="Daum C."/>
            <person name="Ramamoorthy G.K."/>
            <person name="Gryganskyi A."/>
            <person name="Culley D."/>
            <person name="Magnuson J.K."/>
            <person name="James T.Y."/>
            <person name="O'Malley M.A."/>
            <person name="Stajich J.E."/>
            <person name="Spatafora J.W."/>
            <person name="Visel A."/>
            <person name="Grigoriev I.V."/>
        </authorList>
    </citation>
    <scope>NUCLEOTIDE SEQUENCE [LARGE SCALE GENOMIC DNA]</scope>
    <source>
        <strain evidence="4">finn</strain>
    </source>
</reference>
<dbReference type="PROSITE" id="PS00018">
    <property type="entry name" value="EF_HAND_1"/>
    <property type="match status" value="1"/>
</dbReference>
<dbReference type="Proteomes" id="UP000193719">
    <property type="component" value="Unassembled WGS sequence"/>
</dbReference>
<evidence type="ECO:0000313" key="3">
    <source>
        <dbReference type="EMBL" id="ORX43309.1"/>
    </source>
</evidence>